<proteinExistence type="predicted"/>
<evidence type="ECO:0000313" key="2">
    <source>
        <dbReference type="EMBL" id="TDD82286.1"/>
    </source>
</evidence>
<dbReference type="OrthoDB" id="8722217at2"/>
<accession>A0A4R5BC67</accession>
<dbReference type="RefSeq" id="WP_131896521.1">
    <property type="nucleotide sequence ID" value="NZ_SMKU01000126.1"/>
</dbReference>
<organism evidence="2 3">
    <name type="scientific">Actinomadura rubrisoli</name>
    <dbReference type="NCBI Taxonomy" id="2530368"/>
    <lineage>
        <taxon>Bacteria</taxon>
        <taxon>Bacillati</taxon>
        <taxon>Actinomycetota</taxon>
        <taxon>Actinomycetes</taxon>
        <taxon>Streptosporangiales</taxon>
        <taxon>Thermomonosporaceae</taxon>
        <taxon>Actinomadura</taxon>
    </lineage>
</organism>
<dbReference type="SUPFAM" id="SSF54427">
    <property type="entry name" value="NTF2-like"/>
    <property type="match status" value="1"/>
</dbReference>
<gene>
    <name evidence="2" type="ORF">E1298_22915</name>
</gene>
<protein>
    <submittedName>
        <fullName evidence="2">Nuclear transport factor 2 family protein</fullName>
    </submittedName>
</protein>
<sequence>MNYENFVERYVAVWTETDPETRRKMIPELWAEDGVEYIENAEYRGHEAIEARVTAAHDEFFRDVGHVLRAAGDTVAHNLGVRFTIYILPAGGGGITWTGAVFAKLGDDGLIEFDYQFGDPPSPRVP</sequence>
<dbReference type="InterPro" id="IPR037401">
    <property type="entry name" value="SnoaL-like"/>
</dbReference>
<feature type="domain" description="SnoaL-like" evidence="1">
    <location>
        <begin position="7"/>
        <end position="111"/>
    </location>
</feature>
<dbReference type="Gene3D" id="3.10.450.50">
    <property type="match status" value="1"/>
</dbReference>
<reference evidence="2 3" key="1">
    <citation type="submission" date="2019-03" db="EMBL/GenBank/DDBJ databases">
        <title>Draft genome sequences of novel Actinobacteria.</title>
        <authorList>
            <person name="Sahin N."/>
            <person name="Ay H."/>
            <person name="Saygin H."/>
        </authorList>
    </citation>
    <scope>NUCLEOTIDE SEQUENCE [LARGE SCALE GENOMIC DNA]</scope>
    <source>
        <strain evidence="2 3">H3C3</strain>
    </source>
</reference>
<comment type="caution">
    <text evidence="2">The sequence shown here is derived from an EMBL/GenBank/DDBJ whole genome shotgun (WGS) entry which is preliminary data.</text>
</comment>
<name>A0A4R5BC67_9ACTN</name>
<dbReference type="Pfam" id="PF12680">
    <property type="entry name" value="SnoaL_2"/>
    <property type="match status" value="1"/>
</dbReference>
<keyword evidence="3" id="KW-1185">Reference proteome</keyword>
<dbReference type="Proteomes" id="UP000294513">
    <property type="component" value="Unassembled WGS sequence"/>
</dbReference>
<dbReference type="InterPro" id="IPR032710">
    <property type="entry name" value="NTF2-like_dom_sf"/>
</dbReference>
<evidence type="ECO:0000259" key="1">
    <source>
        <dbReference type="Pfam" id="PF12680"/>
    </source>
</evidence>
<evidence type="ECO:0000313" key="3">
    <source>
        <dbReference type="Proteomes" id="UP000294513"/>
    </source>
</evidence>
<dbReference type="AlphaFoldDB" id="A0A4R5BC67"/>
<dbReference type="EMBL" id="SMKU01000126">
    <property type="protein sequence ID" value="TDD82286.1"/>
    <property type="molecule type" value="Genomic_DNA"/>
</dbReference>